<evidence type="ECO:0000256" key="8">
    <source>
        <dbReference type="ARBA" id="ARBA00048336"/>
    </source>
</evidence>
<evidence type="ECO:0000256" key="9">
    <source>
        <dbReference type="SAM" id="MobiDB-lite"/>
    </source>
</evidence>
<keyword evidence="10" id="KW-0472">Membrane</keyword>
<reference evidence="14" key="2">
    <citation type="submission" date="2025-09" db="UniProtKB">
        <authorList>
            <consortium name="Ensembl"/>
        </authorList>
    </citation>
    <scope>IDENTIFICATION</scope>
</reference>
<keyword evidence="6" id="KW-0904">Protein phosphatase</keyword>
<comment type="catalytic activity">
    <reaction evidence="8">
        <text>O-phospho-L-threonyl-[protein] + H2O = L-threonyl-[protein] + phosphate</text>
        <dbReference type="Rhea" id="RHEA:47004"/>
        <dbReference type="Rhea" id="RHEA-COMP:11060"/>
        <dbReference type="Rhea" id="RHEA-COMP:11605"/>
        <dbReference type="ChEBI" id="CHEBI:15377"/>
        <dbReference type="ChEBI" id="CHEBI:30013"/>
        <dbReference type="ChEBI" id="CHEBI:43474"/>
        <dbReference type="ChEBI" id="CHEBI:61977"/>
        <dbReference type="EC" id="3.1.3.16"/>
    </reaction>
</comment>
<dbReference type="FunFam" id="3.90.190.10:FF:000004">
    <property type="entry name" value="Protein phosphatase Slingshot homolog 2"/>
    <property type="match status" value="1"/>
</dbReference>
<dbReference type="InterPro" id="IPR000387">
    <property type="entry name" value="Tyr_Pase_dom"/>
</dbReference>
<feature type="domain" description="Tyrosine-protein phosphatase" evidence="11">
    <location>
        <begin position="305"/>
        <end position="446"/>
    </location>
</feature>
<feature type="domain" description="DEK-C" evidence="13">
    <location>
        <begin position="246"/>
        <end position="301"/>
    </location>
</feature>
<name>A0A8C1Q144_CYPCA</name>
<dbReference type="GO" id="GO:0030837">
    <property type="term" value="P:negative regulation of actin filament polymerization"/>
    <property type="evidence" value="ECO:0007669"/>
    <property type="project" value="InterPro"/>
</dbReference>
<evidence type="ECO:0000256" key="6">
    <source>
        <dbReference type="ARBA" id="ARBA00022912"/>
    </source>
</evidence>
<dbReference type="Proteomes" id="UP000694427">
    <property type="component" value="Unplaced"/>
</dbReference>
<accession>A0A8C1Q144</accession>
<organism evidence="14 15">
    <name type="scientific">Cyprinus carpio</name>
    <name type="common">Common carp</name>
    <dbReference type="NCBI Taxonomy" id="7962"/>
    <lineage>
        <taxon>Eukaryota</taxon>
        <taxon>Metazoa</taxon>
        <taxon>Chordata</taxon>
        <taxon>Craniata</taxon>
        <taxon>Vertebrata</taxon>
        <taxon>Euteleostomi</taxon>
        <taxon>Actinopterygii</taxon>
        <taxon>Neopterygii</taxon>
        <taxon>Teleostei</taxon>
        <taxon>Ostariophysi</taxon>
        <taxon>Cypriniformes</taxon>
        <taxon>Cyprinidae</taxon>
        <taxon>Cyprininae</taxon>
        <taxon>Cyprinus</taxon>
    </lineage>
</organism>
<feature type="transmembrane region" description="Helical" evidence="10">
    <location>
        <begin position="6"/>
        <end position="28"/>
    </location>
</feature>
<proteinExistence type="inferred from homology"/>
<evidence type="ECO:0000256" key="1">
    <source>
        <dbReference type="ARBA" id="ARBA00004245"/>
    </source>
</evidence>
<keyword evidence="7" id="KW-0206">Cytoskeleton</keyword>
<dbReference type="Gene3D" id="3.90.190.10">
    <property type="entry name" value="Protein tyrosine phosphatase superfamily"/>
    <property type="match status" value="1"/>
</dbReference>
<dbReference type="Ensembl" id="ENSCCRT00010017206.1">
    <property type="protein sequence ID" value="ENSCCRP00010015799.1"/>
    <property type="gene ID" value="ENSCCRG00010006789.1"/>
</dbReference>
<dbReference type="InterPro" id="IPR043588">
    <property type="entry name" value="SSH-N"/>
</dbReference>
<dbReference type="Pfam" id="PF23040">
    <property type="entry name" value="PH_SSH1-like_1st"/>
    <property type="match status" value="1"/>
</dbReference>
<dbReference type="PROSITE" id="PS51998">
    <property type="entry name" value="DEK_C"/>
    <property type="match status" value="1"/>
</dbReference>
<dbReference type="SMART" id="SM00195">
    <property type="entry name" value="DSPc"/>
    <property type="match status" value="1"/>
</dbReference>
<sequence length="572" mass="65287">EALLTASLVSFSLSSSLTLFLSLLYIVLTDSFLFLHTRESFALVKGAVLLVEEGEREGLNEETLPSLLGPRQGGRASDTQRRHLHAMISLLRPEDTVKLVRISSTHSLRYLLIIGTLNQKQESLLLGMDFPGSDSDECTIGLVLPIWSDTQVYLDGDGGFSVTSAEVTRIFKPVSIQTMWSVLQALHGCCERAVRGAVIPGCGLEWAQHYRDNVESDQQCLNEWAAMTGLESVRRGTGGRSSLNRESVEKDIKAQLRDIMRTEDLENITSKQVRTALESRIGIDMKDYKEYIDNEMMVTMAQMDKPSRILDYLYLGSEWNAANFEELQKNNVGYILNVTKEIDNFFPESYSYMNVRVYDVEATDLLSYWNNTYMFISKARKSGQAILVHCKMGVSRSASTVIAYLMKQQGWTLDQALNHVRERRSIVQPNEGFLKQLHTYSGILNASKQRHSALWRKKSKPEIRQPSVHNEAATGSEQEQKEEDSESPEEESSYEEEETDVRKCHIILMLLSLFFLPKKYVYFYASVILRSLMSIWMRVFPTHLRLIQLHPTHLLLYKKVIRLELSEADHLN</sequence>
<protein>
    <recommendedName>
        <fullName evidence="3">protein-serine/threonine phosphatase</fullName>
        <ecNumber evidence="3">3.1.3.16</ecNumber>
    </recommendedName>
</protein>
<evidence type="ECO:0000256" key="4">
    <source>
        <dbReference type="ARBA" id="ARBA00022490"/>
    </source>
</evidence>
<dbReference type="InterPro" id="IPR000340">
    <property type="entry name" value="Dual-sp_phosphatase_cat-dom"/>
</dbReference>
<dbReference type="InterPro" id="IPR029021">
    <property type="entry name" value="Prot-tyrosine_phosphatase-like"/>
</dbReference>
<feature type="region of interest" description="Disordered" evidence="9">
    <location>
        <begin position="458"/>
        <end position="497"/>
    </location>
</feature>
<dbReference type="GO" id="GO:0004722">
    <property type="term" value="F:protein serine/threonine phosphatase activity"/>
    <property type="evidence" value="ECO:0007669"/>
    <property type="project" value="UniProtKB-EC"/>
</dbReference>
<feature type="compositionally biased region" description="Acidic residues" evidence="9">
    <location>
        <begin position="480"/>
        <end position="497"/>
    </location>
</feature>
<dbReference type="EC" id="3.1.3.16" evidence="3"/>
<evidence type="ECO:0000259" key="12">
    <source>
        <dbReference type="PROSITE" id="PS50056"/>
    </source>
</evidence>
<dbReference type="PROSITE" id="PS50054">
    <property type="entry name" value="TYR_PHOSPHATASE_DUAL"/>
    <property type="match status" value="1"/>
</dbReference>
<keyword evidence="15" id="KW-1185">Reference proteome</keyword>
<dbReference type="PROSITE" id="PS00383">
    <property type="entry name" value="TYR_PHOSPHATASE_1"/>
    <property type="match status" value="1"/>
</dbReference>
<evidence type="ECO:0000256" key="5">
    <source>
        <dbReference type="ARBA" id="ARBA00022801"/>
    </source>
</evidence>
<dbReference type="PANTHER" id="PTHR45864:SF4">
    <property type="entry name" value="PROTEIN PHOSPHATASE SLINGSHOT HOMOLOG 3"/>
    <property type="match status" value="1"/>
</dbReference>
<evidence type="ECO:0000259" key="13">
    <source>
        <dbReference type="PROSITE" id="PS51998"/>
    </source>
</evidence>
<keyword evidence="4" id="KW-0963">Cytoplasm</keyword>
<dbReference type="GO" id="GO:0005856">
    <property type="term" value="C:cytoskeleton"/>
    <property type="evidence" value="ECO:0007669"/>
    <property type="project" value="UniProtKB-SubCell"/>
</dbReference>
<dbReference type="SUPFAM" id="SSF109715">
    <property type="entry name" value="DEK C-terminal domain"/>
    <property type="match status" value="1"/>
</dbReference>
<dbReference type="InterPro" id="IPR020422">
    <property type="entry name" value="TYR_PHOSPHATASE_DUAL_dom"/>
</dbReference>
<reference evidence="14" key="1">
    <citation type="submission" date="2025-08" db="UniProtKB">
        <authorList>
            <consortium name="Ensembl"/>
        </authorList>
    </citation>
    <scope>IDENTIFICATION</scope>
</reference>
<evidence type="ECO:0000259" key="11">
    <source>
        <dbReference type="PROSITE" id="PS50054"/>
    </source>
</evidence>
<dbReference type="GO" id="GO:0003779">
    <property type="term" value="F:actin binding"/>
    <property type="evidence" value="ECO:0007669"/>
    <property type="project" value="InterPro"/>
</dbReference>
<dbReference type="AlphaFoldDB" id="A0A8C1Q144"/>
<feature type="domain" description="Tyrosine specific protein phosphatases" evidence="12">
    <location>
        <begin position="366"/>
        <end position="424"/>
    </location>
</feature>
<dbReference type="SUPFAM" id="SSF52799">
    <property type="entry name" value="(Phosphotyrosine protein) phosphatases II"/>
    <property type="match status" value="1"/>
</dbReference>
<comment type="subcellular location">
    <subcellularLocation>
        <location evidence="1">Cytoplasm</location>
        <location evidence="1">Cytoskeleton</location>
    </subcellularLocation>
</comment>
<dbReference type="InterPro" id="IPR016130">
    <property type="entry name" value="Tyr_Pase_AS"/>
</dbReference>
<keyword evidence="10" id="KW-0812">Transmembrane</keyword>
<evidence type="ECO:0000256" key="2">
    <source>
        <dbReference type="ARBA" id="ARBA00009580"/>
    </source>
</evidence>
<dbReference type="InterPro" id="IPR043587">
    <property type="entry name" value="Phosphatase_SSH-like"/>
</dbReference>
<dbReference type="PANTHER" id="PTHR45864">
    <property type="entry name" value="SLINGSHOT PROTEIN PHOSPHATASE HOMOLOG"/>
    <property type="match status" value="1"/>
</dbReference>
<comment type="similarity">
    <text evidence="2">Belongs to the protein-tyrosine phosphatase family.</text>
</comment>
<dbReference type="PROSITE" id="PS50056">
    <property type="entry name" value="TYR_PHOSPHATASE_2"/>
    <property type="match status" value="1"/>
</dbReference>
<dbReference type="InterPro" id="IPR014876">
    <property type="entry name" value="DEK_C"/>
</dbReference>
<dbReference type="Gene3D" id="1.10.10.60">
    <property type="entry name" value="Homeodomain-like"/>
    <property type="match status" value="1"/>
</dbReference>
<evidence type="ECO:0000313" key="14">
    <source>
        <dbReference type="Ensembl" id="ENSCCRP00010015799.1"/>
    </source>
</evidence>
<keyword evidence="5" id="KW-0378">Hydrolase</keyword>
<dbReference type="Pfam" id="PF08766">
    <property type="entry name" value="DEK_C"/>
    <property type="match status" value="1"/>
</dbReference>
<dbReference type="Pfam" id="PF00782">
    <property type="entry name" value="DSPc"/>
    <property type="match status" value="1"/>
</dbReference>
<evidence type="ECO:0000313" key="15">
    <source>
        <dbReference type="Proteomes" id="UP000694427"/>
    </source>
</evidence>
<evidence type="ECO:0000256" key="10">
    <source>
        <dbReference type="SAM" id="Phobius"/>
    </source>
</evidence>
<evidence type="ECO:0000256" key="3">
    <source>
        <dbReference type="ARBA" id="ARBA00013081"/>
    </source>
</evidence>
<keyword evidence="10" id="KW-1133">Transmembrane helix</keyword>
<evidence type="ECO:0000256" key="7">
    <source>
        <dbReference type="ARBA" id="ARBA00023212"/>
    </source>
</evidence>